<sequence length="190" mass="21230">MCRKLSIIFDGSPCNRLCTDPSLTPRVIECEYKKIGRRCYLGGLDVVVPIHCPRHRRDVINPKIDEYYRTVSAYTTASPTGTGVQVKKTALLHPDVASRIFSYLTIRRMALSILYAEAIQDFSKDFGMPTGKNAGDYRLLEDFAGDMDKALALFRDDGKVKPGTAPIDLPGDVLDLFWRTDDPRRPASGT</sequence>
<name>A0AA40AWI4_9PEZI</name>
<reference evidence="1" key="1">
    <citation type="submission" date="2023-06" db="EMBL/GenBank/DDBJ databases">
        <title>Genome-scale phylogeny and comparative genomics of the fungal order Sordariales.</title>
        <authorList>
            <consortium name="Lawrence Berkeley National Laboratory"/>
            <person name="Hensen N."/>
            <person name="Bonometti L."/>
            <person name="Westerberg I."/>
            <person name="Brannstrom I.O."/>
            <person name="Guillou S."/>
            <person name="Cros-Aarteil S."/>
            <person name="Calhoun S."/>
            <person name="Haridas S."/>
            <person name="Kuo A."/>
            <person name="Mondo S."/>
            <person name="Pangilinan J."/>
            <person name="Riley R."/>
            <person name="LaButti K."/>
            <person name="Andreopoulos B."/>
            <person name="Lipzen A."/>
            <person name="Chen C."/>
            <person name="Yanf M."/>
            <person name="Daum C."/>
            <person name="Ng V."/>
            <person name="Clum A."/>
            <person name="Steindorff A."/>
            <person name="Ohm R."/>
            <person name="Martin F."/>
            <person name="Silar P."/>
            <person name="Natvig D."/>
            <person name="Lalanne C."/>
            <person name="Gautier V."/>
            <person name="Ament-velasquez S.L."/>
            <person name="Kruys A."/>
            <person name="Hutchinson M.I."/>
            <person name="Powell A.J."/>
            <person name="Barry K."/>
            <person name="Miller A.N."/>
            <person name="Grigoriev I.V."/>
            <person name="Debuchy R."/>
            <person name="Gladieux P."/>
            <person name="Thoren M.H."/>
            <person name="Johannesson H."/>
        </authorList>
    </citation>
    <scope>NUCLEOTIDE SEQUENCE</scope>
    <source>
        <strain evidence="1">SMH2392-1A</strain>
    </source>
</reference>
<dbReference type="RefSeq" id="XP_060299203.1">
    <property type="nucleotide sequence ID" value="XM_060439756.1"/>
</dbReference>
<evidence type="ECO:0000313" key="1">
    <source>
        <dbReference type="EMBL" id="KAK0723279.1"/>
    </source>
</evidence>
<dbReference type="Proteomes" id="UP001172101">
    <property type="component" value="Unassembled WGS sequence"/>
</dbReference>
<accession>A0AA40AWI4</accession>
<evidence type="ECO:0000313" key="2">
    <source>
        <dbReference type="Proteomes" id="UP001172101"/>
    </source>
</evidence>
<dbReference type="EMBL" id="JAUIRO010000003">
    <property type="protein sequence ID" value="KAK0723279.1"/>
    <property type="molecule type" value="Genomic_DNA"/>
</dbReference>
<comment type="caution">
    <text evidence="1">The sequence shown here is derived from an EMBL/GenBank/DDBJ whole genome shotgun (WGS) entry which is preliminary data.</text>
</comment>
<dbReference type="AlphaFoldDB" id="A0AA40AWI4"/>
<gene>
    <name evidence="1" type="ORF">B0T26DRAFT_674868</name>
</gene>
<protein>
    <submittedName>
        <fullName evidence="1">Uncharacterized protein</fullName>
    </submittedName>
</protein>
<proteinExistence type="predicted"/>
<organism evidence="1 2">
    <name type="scientific">Lasiosphaeria miniovina</name>
    <dbReference type="NCBI Taxonomy" id="1954250"/>
    <lineage>
        <taxon>Eukaryota</taxon>
        <taxon>Fungi</taxon>
        <taxon>Dikarya</taxon>
        <taxon>Ascomycota</taxon>
        <taxon>Pezizomycotina</taxon>
        <taxon>Sordariomycetes</taxon>
        <taxon>Sordariomycetidae</taxon>
        <taxon>Sordariales</taxon>
        <taxon>Lasiosphaeriaceae</taxon>
        <taxon>Lasiosphaeria</taxon>
    </lineage>
</organism>
<dbReference type="GeneID" id="85323026"/>
<keyword evidence="2" id="KW-1185">Reference proteome</keyword>